<dbReference type="InterPro" id="IPR000192">
    <property type="entry name" value="Aminotrans_V_dom"/>
</dbReference>
<organism evidence="4 5">
    <name type="scientific">Rhizorhabdus wittichii</name>
    <dbReference type="NCBI Taxonomy" id="160791"/>
    <lineage>
        <taxon>Bacteria</taxon>
        <taxon>Pseudomonadati</taxon>
        <taxon>Pseudomonadota</taxon>
        <taxon>Alphaproteobacteria</taxon>
        <taxon>Sphingomonadales</taxon>
        <taxon>Sphingomonadaceae</taxon>
        <taxon>Rhizorhabdus</taxon>
    </lineage>
</organism>
<protein>
    <submittedName>
        <fullName evidence="4">Aminotransferase class V-fold PLP-dependent enzyme</fullName>
    </submittedName>
</protein>
<evidence type="ECO:0000256" key="1">
    <source>
        <dbReference type="ARBA" id="ARBA00022898"/>
    </source>
</evidence>
<keyword evidence="2" id="KW-0732">Signal</keyword>
<dbReference type="InterPro" id="IPR015424">
    <property type="entry name" value="PyrdxlP-dep_Trfase"/>
</dbReference>
<evidence type="ECO:0000256" key="2">
    <source>
        <dbReference type="SAM" id="SignalP"/>
    </source>
</evidence>
<dbReference type="Proteomes" id="UP000664914">
    <property type="component" value="Chromosome"/>
</dbReference>
<reference evidence="4" key="1">
    <citation type="submission" date="2020-07" db="EMBL/GenBank/DDBJ databases">
        <authorList>
            <person name="Camacho E."/>
        </authorList>
    </citation>
    <scope>NUCLEOTIDE SEQUENCE</scope>
    <source>
        <strain evidence="4">MPO218</strain>
    </source>
</reference>
<dbReference type="Gene3D" id="3.90.1150.10">
    <property type="entry name" value="Aspartate Aminotransferase, domain 1"/>
    <property type="match status" value="1"/>
</dbReference>
<dbReference type="PANTHER" id="PTHR43092">
    <property type="entry name" value="L-CYSTEINE DESULFHYDRASE"/>
    <property type="match status" value="1"/>
</dbReference>
<dbReference type="PANTHER" id="PTHR43092:SF6">
    <property type="entry name" value="BLR1280 PROTEIN"/>
    <property type="match status" value="1"/>
</dbReference>
<dbReference type="InterPro" id="IPR015422">
    <property type="entry name" value="PyrdxlP-dep_Trfase_small"/>
</dbReference>
<dbReference type="SUPFAM" id="SSF53383">
    <property type="entry name" value="PLP-dependent transferases"/>
    <property type="match status" value="1"/>
</dbReference>
<dbReference type="Pfam" id="PF00266">
    <property type="entry name" value="Aminotran_5"/>
    <property type="match status" value="1"/>
</dbReference>
<dbReference type="InterPro" id="IPR015421">
    <property type="entry name" value="PyrdxlP-dep_Trfase_major"/>
</dbReference>
<sequence length="443" mass="47758">MTMSVTPSRRDLLKSAAMAGPALLSAQAVAAPAAGRPAKPAAKAVLAPNSIPPSALPGHFDVDPTIRNLEAGYWSVMPRVVAQAYARHTEEVNRSNSIFARNVLPGEACLANGSREAQVAIARQVGCAPEEIAVARSGSDALQLLIANYRGLKPGDAVIYCDLDYDATIGAMEWLGTHRGARVVRFAMPEPATTANILAAYDEVLKRTPDAKLLLVTQVSNRTGLVTPVREIVAMARARGVDTIVDAAHGIALLDFQLADLDADFVAWSVHKWTSAPLGTGAMYIRKSRLADIDIAYENHNLPADSINARIPPGTVNFAAMLTIPLAVDFHFAIGAAAKERHMRALRNRWVDAVRDLPNVTMAVPDDPARYCTITSFRLKGMDSDEKAKAVQQRLFEKYRILTVWRTGVARGPVIRVTPGLYSTQADVDALAAALRAEHAMFV</sequence>
<dbReference type="Gene3D" id="3.40.640.10">
    <property type="entry name" value="Type I PLP-dependent aspartate aminotransferase-like (Major domain)"/>
    <property type="match status" value="1"/>
</dbReference>
<keyword evidence="4" id="KW-0032">Aminotransferase</keyword>
<dbReference type="InterPro" id="IPR006311">
    <property type="entry name" value="TAT_signal"/>
</dbReference>
<feature type="domain" description="Aminotransferase class V" evidence="3">
    <location>
        <begin position="90"/>
        <end position="430"/>
    </location>
</feature>
<feature type="chain" id="PRO_5037702333" evidence="2">
    <location>
        <begin position="31"/>
        <end position="443"/>
    </location>
</feature>
<accession>A0A975HCV2</accession>
<dbReference type="GO" id="GO:0008483">
    <property type="term" value="F:transaminase activity"/>
    <property type="evidence" value="ECO:0007669"/>
    <property type="project" value="UniProtKB-KW"/>
</dbReference>
<evidence type="ECO:0000313" key="5">
    <source>
        <dbReference type="Proteomes" id="UP000664914"/>
    </source>
</evidence>
<dbReference type="PROSITE" id="PS51318">
    <property type="entry name" value="TAT"/>
    <property type="match status" value="1"/>
</dbReference>
<keyword evidence="1" id="KW-0663">Pyridoxal phosphate</keyword>
<evidence type="ECO:0000259" key="3">
    <source>
        <dbReference type="Pfam" id="PF00266"/>
    </source>
</evidence>
<feature type="signal peptide" evidence="2">
    <location>
        <begin position="1"/>
        <end position="30"/>
    </location>
</feature>
<proteinExistence type="predicted"/>
<name>A0A975HCV2_9SPHN</name>
<dbReference type="AlphaFoldDB" id="A0A975HCV2"/>
<evidence type="ECO:0000313" key="4">
    <source>
        <dbReference type="EMBL" id="QTH20638.1"/>
    </source>
</evidence>
<keyword evidence="4" id="KW-0808">Transferase</keyword>
<gene>
    <name evidence="4" type="ORF">HRJ34_20200</name>
</gene>
<reference evidence="4" key="2">
    <citation type="submission" date="2021-04" db="EMBL/GenBank/DDBJ databases">
        <title>Isolation and genomic analysis of the ibuprofen-degrading bacterium Sphingomonas strain MPO218.</title>
        <authorList>
            <person name="Aulestia M."/>
            <person name="Flores A."/>
            <person name="Mangas E.L."/>
            <person name="Perez-Pulido A.J."/>
            <person name="Santero E."/>
            <person name="Camacho E.M."/>
        </authorList>
    </citation>
    <scope>NUCLEOTIDE SEQUENCE</scope>
    <source>
        <strain evidence="4">MPO218</strain>
    </source>
</reference>
<dbReference type="EMBL" id="CP059319">
    <property type="protein sequence ID" value="QTH20638.1"/>
    <property type="molecule type" value="Genomic_DNA"/>
</dbReference>